<reference evidence="3" key="1">
    <citation type="submission" date="2016-10" db="EMBL/GenBank/DDBJ databases">
        <authorList>
            <person name="Varghese N."/>
            <person name="Submissions S."/>
        </authorList>
    </citation>
    <scope>NUCLEOTIDE SEQUENCE [LARGE SCALE GENOMIC DNA]</scope>
    <source>
        <strain evidence="3">CGMCC 1.7061</strain>
    </source>
</reference>
<dbReference type="InterPro" id="IPR029058">
    <property type="entry name" value="AB_hydrolase_fold"/>
</dbReference>
<dbReference type="Gene3D" id="3.40.50.1820">
    <property type="entry name" value="alpha/beta hydrolase"/>
    <property type="match status" value="1"/>
</dbReference>
<dbReference type="AlphaFoldDB" id="A0A1I4RPG2"/>
<evidence type="ECO:0000313" key="2">
    <source>
        <dbReference type="EMBL" id="SFM53880.1"/>
    </source>
</evidence>
<keyword evidence="2" id="KW-0645">Protease</keyword>
<dbReference type="OrthoDB" id="249225at2"/>
<keyword evidence="2" id="KW-0378">Hydrolase</keyword>
<gene>
    <name evidence="2" type="ORF">SAMN04487963_2867</name>
</gene>
<evidence type="ECO:0000259" key="1">
    <source>
        <dbReference type="Pfam" id="PF12146"/>
    </source>
</evidence>
<dbReference type="EMBL" id="FOUE01000004">
    <property type="protein sequence ID" value="SFM53880.1"/>
    <property type="molecule type" value="Genomic_DNA"/>
</dbReference>
<keyword evidence="2" id="KW-0031">Aminopeptidase</keyword>
<feature type="domain" description="Serine aminopeptidase S33" evidence="1">
    <location>
        <begin position="28"/>
        <end position="144"/>
    </location>
</feature>
<dbReference type="InterPro" id="IPR022742">
    <property type="entry name" value="Hydrolase_4"/>
</dbReference>
<protein>
    <submittedName>
        <fullName evidence="2">Serine aminopeptidase, S33</fullName>
    </submittedName>
</protein>
<proteinExistence type="predicted"/>
<dbReference type="STRING" id="488535.SAMN04487963_2867"/>
<keyword evidence="3" id="KW-1185">Reference proteome</keyword>
<organism evidence="2 3">
    <name type="scientific">Marinobacter zhejiangensis</name>
    <dbReference type="NCBI Taxonomy" id="488535"/>
    <lineage>
        <taxon>Bacteria</taxon>
        <taxon>Pseudomonadati</taxon>
        <taxon>Pseudomonadota</taxon>
        <taxon>Gammaproteobacteria</taxon>
        <taxon>Pseudomonadales</taxon>
        <taxon>Marinobacteraceae</taxon>
        <taxon>Marinobacter</taxon>
    </lineage>
</organism>
<accession>A0A1I4RPG2</accession>
<dbReference type="Proteomes" id="UP000198519">
    <property type="component" value="Unassembled WGS sequence"/>
</dbReference>
<evidence type="ECO:0000313" key="3">
    <source>
        <dbReference type="Proteomes" id="UP000198519"/>
    </source>
</evidence>
<dbReference type="RefSeq" id="WP_092023757.1">
    <property type="nucleotide sequence ID" value="NZ_FOUE01000004.1"/>
</dbReference>
<sequence>MEAFYFGPSESYLFGVFHPRRGTNRNEAVVLCNPFGQEYLRAHKSIRRLAISLADLGYSVIRFDYRGSGDSAGDLTNISADQWVDDIRHAIQEALDMTAAPKAALVGLRLGALLAARAATGNPKVSRLVMWDPVLDGAVYVDGIRSSIVEAQARGSRSRLTSPDGTLHFNGFCMPPKFQDSLNGATLQDIVTEIRVPIAQITSHETDGFSQLQQQLAGQPGFHATLAPAPHDWNYVDHVGGILWPKPVIDAIEHYFSQPAH</sequence>
<dbReference type="Pfam" id="PF12146">
    <property type="entry name" value="Hydrolase_4"/>
    <property type="match status" value="1"/>
</dbReference>
<dbReference type="SUPFAM" id="SSF53474">
    <property type="entry name" value="alpha/beta-Hydrolases"/>
    <property type="match status" value="1"/>
</dbReference>
<dbReference type="GO" id="GO:0004177">
    <property type="term" value="F:aminopeptidase activity"/>
    <property type="evidence" value="ECO:0007669"/>
    <property type="project" value="UniProtKB-KW"/>
</dbReference>
<name>A0A1I4RPG2_9GAMM</name>